<evidence type="ECO:0000313" key="2">
    <source>
        <dbReference type="EMBL" id="MDY0408797.1"/>
    </source>
</evidence>
<dbReference type="RefSeq" id="WP_320379503.1">
    <property type="nucleotide sequence ID" value="NZ_JAWDIQ010000001.1"/>
</dbReference>
<evidence type="ECO:0000313" key="3">
    <source>
        <dbReference type="Proteomes" id="UP001275315"/>
    </source>
</evidence>
<protein>
    <submittedName>
        <fullName evidence="2">Uncharacterized protein</fullName>
    </submittedName>
</protein>
<feature type="transmembrane region" description="Helical" evidence="1">
    <location>
        <begin position="6"/>
        <end position="39"/>
    </location>
</feature>
<keyword evidence="1" id="KW-1133">Transmembrane helix</keyword>
<organism evidence="2 3">
    <name type="scientific">Paracerasibacillus soli</name>
    <dbReference type="NCBI Taxonomy" id="480284"/>
    <lineage>
        <taxon>Bacteria</taxon>
        <taxon>Bacillati</taxon>
        <taxon>Bacillota</taxon>
        <taxon>Bacilli</taxon>
        <taxon>Bacillales</taxon>
        <taxon>Bacillaceae</taxon>
        <taxon>Paracerasibacillus</taxon>
    </lineage>
</organism>
<reference evidence="2 3" key="1">
    <citation type="submission" date="2023-10" db="EMBL/GenBank/DDBJ databases">
        <title>Virgibacillus soli CC-YMP-6 genome.</title>
        <authorList>
            <person name="Miliotis G."/>
            <person name="Sengupta P."/>
            <person name="Hameed A."/>
            <person name="Chuvochina M."/>
            <person name="Mcdonagh F."/>
            <person name="Simpson A.C."/>
            <person name="Singh N.K."/>
            <person name="Rekha P.D."/>
            <person name="Raman K."/>
            <person name="Hugenholtz P."/>
            <person name="Venkateswaran K."/>
        </authorList>
    </citation>
    <scope>NUCLEOTIDE SEQUENCE [LARGE SCALE GENOMIC DNA]</scope>
    <source>
        <strain evidence="2 3">CC-YMP-6</strain>
    </source>
</reference>
<evidence type="ECO:0000256" key="1">
    <source>
        <dbReference type="SAM" id="Phobius"/>
    </source>
</evidence>
<keyword evidence="1" id="KW-0812">Transmembrane</keyword>
<name>A0ABU5CR08_9BACI</name>
<sequence>MEGTIYSIIPALITLLLVLLTRKVLLSLGTGIVIGALFVNDFQVGASIKENLDCILYYLL</sequence>
<keyword evidence="3" id="KW-1185">Reference proteome</keyword>
<dbReference type="EMBL" id="JAWDIQ010000001">
    <property type="protein sequence ID" value="MDY0408797.1"/>
    <property type="molecule type" value="Genomic_DNA"/>
</dbReference>
<keyword evidence="1" id="KW-0472">Membrane</keyword>
<accession>A0ABU5CR08</accession>
<comment type="caution">
    <text evidence="2">The sequence shown here is derived from an EMBL/GenBank/DDBJ whole genome shotgun (WGS) entry which is preliminary data.</text>
</comment>
<gene>
    <name evidence="2" type="ORF">RWD45_09830</name>
</gene>
<dbReference type="Proteomes" id="UP001275315">
    <property type="component" value="Unassembled WGS sequence"/>
</dbReference>
<proteinExistence type="predicted"/>